<dbReference type="Proteomes" id="UP000829708">
    <property type="component" value="Chromosome"/>
</dbReference>
<dbReference type="InterPro" id="IPR021884">
    <property type="entry name" value="Ice-bd_prot"/>
</dbReference>
<comment type="similarity">
    <text evidence="1">Belongs to the ice-binding protein family.</text>
</comment>
<keyword evidence="4" id="KW-1185">Reference proteome</keyword>
<keyword evidence="2" id="KW-0732">Signal</keyword>
<sequence>MKKKVTGTVVSLLLVLLVALVFTNCNMNNAPIPNSSLTIKFTPDAQARTITPDTLNLTVNTYDISGTGPNGAVFSKLGITTSSYEVLDLVPGEWSVTAKGKNADGIVIVQSSATSVTLNSETSTLSLTLLPLLGTGTFNLDLSWPADLIDTPVISATLTPDVGEAIPLTFVISGTTASLAPLTLERGYYELSVKLIDSSFDQYLVWSKVEEVLIFADATSSKNWTLVEADMNTPTPIDLGLVLIVDTKSPIQMALSGVLALLAYDTSMTVTASGTPVPTSWKWFLDGDVLVGETASSVTIGIGLAENTLHTLTVIGRNGDIAGSTDATFRIGEAPVMIDPIDLLSAGSYVILAQSAISGNAGTNVVGDIGVSPVTSAAITGFDLVLDSLGTFSTSGLVTGSVYASDYAEPTTANLSQAVLDANAAYEAANSRVDANVVADLPIEIGGMTLVPGLYAWTSAVSISTTLTLDGSASAVWIFQIDGSLTQAASIEVLLSGGALPQNIFWQVGGGVGLGANAHMEGVILSGTGIALGAGASVDGRLFAKTAVTLDGSTVTQPLL</sequence>
<dbReference type="EMBL" id="CP094929">
    <property type="protein sequence ID" value="UOM50037.1"/>
    <property type="molecule type" value="Genomic_DNA"/>
</dbReference>
<organism evidence="3 4">
    <name type="scientific">Sphaerochaeta associata</name>
    <dbReference type="NCBI Taxonomy" id="1129264"/>
    <lineage>
        <taxon>Bacteria</taxon>
        <taxon>Pseudomonadati</taxon>
        <taxon>Spirochaetota</taxon>
        <taxon>Spirochaetia</taxon>
        <taxon>Spirochaetales</taxon>
        <taxon>Sphaerochaetaceae</taxon>
        <taxon>Sphaerochaeta</taxon>
    </lineage>
</organism>
<evidence type="ECO:0000256" key="1">
    <source>
        <dbReference type="ARBA" id="ARBA00005445"/>
    </source>
</evidence>
<accession>A0ABY4DAP3</accession>
<dbReference type="Pfam" id="PF11999">
    <property type="entry name" value="Ice_binding"/>
    <property type="match status" value="1"/>
</dbReference>
<protein>
    <submittedName>
        <fullName evidence="3">Ice-binding family protein</fullName>
    </submittedName>
</protein>
<gene>
    <name evidence="3" type="ORF">MUG09_10770</name>
</gene>
<evidence type="ECO:0000313" key="3">
    <source>
        <dbReference type="EMBL" id="UOM50037.1"/>
    </source>
</evidence>
<evidence type="ECO:0000313" key="4">
    <source>
        <dbReference type="Proteomes" id="UP000829708"/>
    </source>
</evidence>
<evidence type="ECO:0000256" key="2">
    <source>
        <dbReference type="ARBA" id="ARBA00022729"/>
    </source>
</evidence>
<name>A0ABY4DAP3_9SPIR</name>
<reference evidence="4" key="1">
    <citation type="journal article" date="2024" name="J Bioinform Genom">
        <title>Complete genome sequence of the type strain bacterium Sphaerochaeta associata GLS2t (VKM B-2742)t.</title>
        <authorList>
            <person name="Troshina O.Y."/>
            <person name="Tepeeva A.N."/>
            <person name="Arzamasceva V.O."/>
            <person name="Whitman W.B."/>
            <person name="Varghese N."/>
            <person name="Shapiro N."/>
            <person name="Woyke T."/>
            <person name="Kripides N.C."/>
            <person name="Vasilenko O.V."/>
        </authorList>
    </citation>
    <scope>NUCLEOTIDE SEQUENCE [LARGE SCALE GENOMIC DNA]</scope>
    <source>
        <strain evidence="4">GLS2T</strain>
    </source>
</reference>
<dbReference type="RefSeq" id="WP_244771431.1">
    <property type="nucleotide sequence ID" value="NZ_CP094929.1"/>
</dbReference>
<proteinExistence type="inferred from homology"/>